<dbReference type="KEGG" id="cci:CC1G_06773"/>
<dbReference type="InterPro" id="IPR033917">
    <property type="entry name" value="ML_PG-PI_TP"/>
</dbReference>
<dbReference type="eggNOG" id="KOG4680">
    <property type="taxonomic scope" value="Eukaryota"/>
</dbReference>
<dbReference type="SMART" id="SM00737">
    <property type="entry name" value="ML"/>
    <property type="match status" value="1"/>
</dbReference>
<dbReference type="InterPro" id="IPR014756">
    <property type="entry name" value="Ig_E-set"/>
</dbReference>
<accession>A8N1L4</accession>
<comment type="subunit">
    <text evidence="3">Monomer.</text>
</comment>
<dbReference type="Gene3D" id="2.70.220.10">
    <property type="entry name" value="Ganglioside GM2 activator"/>
    <property type="match status" value="2"/>
</dbReference>
<keyword evidence="6 8" id="KW-0732">Signal</keyword>
<comment type="function">
    <text evidence="1">Catalyzes the intermembrane transfer of phosphatidylglycerol and phosphatidylinositol.</text>
</comment>
<evidence type="ECO:0000256" key="2">
    <source>
        <dbReference type="ARBA" id="ARBA00006370"/>
    </source>
</evidence>
<protein>
    <recommendedName>
        <fullName evidence="4">Phosphatidylglycerol/phosphatidylinositol transfer protein</fullName>
    </recommendedName>
</protein>
<name>A8N1L4_COPC7</name>
<dbReference type="OrthoDB" id="6409159at2759"/>
<dbReference type="InterPro" id="IPR039670">
    <property type="entry name" value="NPC2-like"/>
</dbReference>
<gene>
    <name evidence="10" type="ORF">CC1G_06773</name>
</gene>
<reference evidence="10 11" key="1">
    <citation type="journal article" date="2010" name="Proc. Natl. Acad. Sci. U.S.A.">
        <title>Insights into evolution of multicellular fungi from the assembled chromosomes of the mushroom Coprinopsis cinerea (Coprinus cinereus).</title>
        <authorList>
            <person name="Stajich J.E."/>
            <person name="Wilke S.K."/>
            <person name="Ahren D."/>
            <person name="Au C.H."/>
            <person name="Birren B.W."/>
            <person name="Borodovsky M."/>
            <person name="Burns C."/>
            <person name="Canback B."/>
            <person name="Casselton L.A."/>
            <person name="Cheng C.K."/>
            <person name="Deng J."/>
            <person name="Dietrich F.S."/>
            <person name="Fargo D.C."/>
            <person name="Farman M.L."/>
            <person name="Gathman A.C."/>
            <person name="Goldberg J."/>
            <person name="Guigo R."/>
            <person name="Hoegger P.J."/>
            <person name="Hooker J.B."/>
            <person name="Huggins A."/>
            <person name="James T.Y."/>
            <person name="Kamada T."/>
            <person name="Kilaru S."/>
            <person name="Kodira C."/>
            <person name="Kues U."/>
            <person name="Kupfer D."/>
            <person name="Kwan H.S."/>
            <person name="Lomsadze A."/>
            <person name="Li W."/>
            <person name="Lilly W.W."/>
            <person name="Ma L.J."/>
            <person name="Mackey A.J."/>
            <person name="Manning G."/>
            <person name="Martin F."/>
            <person name="Muraguchi H."/>
            <person name="Natvig D.O."/>
            <person name="Palmerini H."/>
            <person name="Ramesh M.A."/>
            <person name="Rehmeyer C.J."/>
            <person name="Roe B.A."/>
            <person name="Shenoy N."/>
            <person name="Stanke M."/>
            <person name="Ter-Hovhannisyan V."/>
            <person name="Tunlid A."/>
            <person name="Velagapudi R."/>
            <person name="Vision T.J."/>
            <person name="Zeng Q."/>
            <person name="Zolan M.E."/>
            <person name="Pukkila P.J."/>
        </authorList>
    </citation>
    <scope>NUCLEOTIDE SEQUENCE [LARGE SCALE GENOMIC DNA]</scope>
    <source>
        <strain evidence="11">Okayama-7 / 130 / ATCC MYA-4618 / FGSC 9003</strain>
    </source>
</reference>
<keyword evidence="5" id="KW-0813">Transport</keyword>
<dbReference type="SUPFAM" id="SSF81296">
    <property type="entry name" value="E set domains"/>
    <property type="match status" value="1"/>
</dbReference>
<evidence type="ECO:0000256" key="8">
    <source>
        <dbReference type="SAM" id="SignalP"/>
    </source>
</evidence>
<evidence type="ECO:0000313" key="11">
    <source>
        <dbReference type="Proteomes" id="UP000001861"/>
    </source>
</evidence>
<dbReference type="PANTHER" id="PTHR11306">
    <property type="entry name" value="NIEMANN PICK TYPE C2 PROTEIN NPC2-RELATED"/>
    <property type="match status" value="1"/>
</dbReference>
<dbReference type="InParanoid" id="A8N1L4"/>
<dbReference type="CDD" id="cd00917">
    <property type="entry name" value="PG-PI_TP"/>
    <property type="match status" value="1"/>
</dbReference>
<evidence type="ECO:0000256" key="5">
    <source>
        <dbReference type="ARBA" id="ARBA00022448"/>
    </source>
</evidence>
<keyword evidence="7" id="KW-0445">Lipid transport</keyword>
<dbReference type="VEuPathDB" id="FungiDB:CC1G_06773"/>
<evidence type="ECO:0000256" key="4">
    <source>
        <dbReference type="ARBA" id="ARBA00016056"/>
    </source>
</evidence>
<sequence length="181" mass="20123">MRLYSLALLLAASSSLANPIFTPEDQAAFGPLDAPVTTTSDKWAYEDCGREYDLPIEVLSLDVFPDPPKPGKDMTVKVKAKVAETIEEGTTADVVVKTGLIKLLDKTFDVCKEARDNNVTVQCPVEPGVYEIEQTVALPREVPRAKFHVNIEGYSPDDDPLLCLKLMVDFMIPFPRPRKLW</sequence>
<evidence type="ECO:0000256" key="6">
    <source>
        <dbReference type="ARBA" id="ARBA00022729"/>
    </source>
</evidence>
<dbReference type="GO" id="GO:0032366">
    <property type="term" value="P:intracellular sterol transport"/>
    <property type="evidence" value="ECO:0007669"/>
    <property type="project" value="InterPro"/>
</dbReference>
<feature type="signal peptide" evidence="8">
    <location>
        <begin position="1"/>
        <end position="17"/>
    </location>
</feature>
<comment type="caution">
    <text evidence="10">The sequence shown here is derived from an EMBL/GenBank/DDBJ whole genome shotgun (WGS) entry which is preliminary data.</text>
</comment>
<evidence type="ECO:0000256" key="7">
    <source>
        <dbReference type="ARBA" id="ARBA00023055"/>
    </source>
</evidence>
<dbReference type="FunCoup" id="A8N1L4">
    <property type="interactions" value="1"/>
</dbReference>
<evidence type="ECO:0000313" key="10">
    <source>
        <dbReference type="EMBL" id="EAU93053.1"/>
    </source>
</evidence>
<dbReference type="OMA" id="ASKYSYW"/>
<dbReference type="EMBL" id="AACS02000001">
    <property type="protein sequence ID" value="EAU93053.1"/>
    <property type="molecule type" value="Genomic_DNA"/>
</dbReference>
<evidence type="ECO:0000256" key="3">
    <source>
        <dbReference type="ARBA" id="ARBA00011245"/>
    </source>
</evidence>
<dbReference type="InterPro" id="IPR003172">
    <property type="entry name" value="ML_dom"/>
</dbReference>
<dbReference type="RefSeq" id="XP_001828787.1">
    <property type="nucleotide sequence ID" value="XM_001828735.2"/>
</dbReference>
<dbReference type="PANTHER" id="PTHR11306:SF0">
    <property type="entry name" value="PHOSPHATIDYLGLYCEROL_PHOSPHATIDYLINOSITOL TRANSFER PROTEIN"/>
    <property type="match status" value="1"/>
</dbReference>
<dbReference type="InterPro" id="IPR036846">
    <property type="entry name" value="GM2-AP_sf"/>
</dbReference>
<keyword evidence="11" id="KW-1185">Reference proteome</keyword>
<organism evidence="10 11">
    <name type="scientific">Coprinopsis cinerea (strain Okayama-7 / 130 / ATCC MYA-4618 / FGSC 9003)</name>
    <name type="common">Inky cap fungus</name>
    <name type="synonym">Hormographiella aspergillata</name>
    <dbReference type="NCBI Taxonomy" id="240176"/>
    <lineage>
        <taxon>Eukaryota</taxon>
        <taxon>Fungi</taxon>
        <taxon>Dikarya</taxon>
        <taxon>Basidiomycota</taxon>
        <taxon>Agaricomycotina</taxon>
        <taxon>Agaricomycetes</taxon>
        <taxon>Agaricomycetidae</taxon>
        <taxon>Agaricales</taxon>
        <taxon>Agaricineae</taxon>
        <taxon>Psathyrellaceae</taxon>
        <taxon>Coprinopsis</taxon>
    </lineage>
</organism>
<dbReference type="STRING" id="240176.A8N1L4"/>
<dbReference type="AlphaFoldDB" id="A8N1L4"/>
<dbReference type="GO" id="GO:0032934">
    <property type="term" value="F:sterol binding"/>
    <property type="evidence" value="ECO:0007669"/>
    <property type="project" value="InterPro"/>
</dbReference>
<evidence type="ECO:0000259" key="9">
    <source>
        <dbReference type="SMART" id="SM00737"/>
    </source>
</evidence>
<dbReference type="Pfam" id="PF02221">
    <property type="entry name" value="E1_DerP2_DerF2"/>
    <property type="match status" value="1"/>
</dbReference>
<proteinExistence type="inferred from homology"/>
<dbReference type="GeneID" id="6005213"/>
<comment type="similarity">
    <text evidence="2">Belongs to the NPC2 family.</text>
</comment>
<feature type="chain" id="PRO_5002726878" description="Phosphatidylglycerol/phosphatidylinositol transfer protein" evidence="8">
    <location>
        <begin position="18"/>
        <end position="181"/>
    </location>
</feature>
<dbReference type="Proteomes" id="UP000001861">
    <property type="component" value="Unassembled WGS sequence"/>
</dbReference>
<evidence type="ECO:0000256" key="1">
    <source>
        <dbReference type="ARBA" id="ARBA00002053"/>
    </source>
</evidence>
<feature type="domain" description="MD-2-related lipid-recognition" evidence="9">
    <location>
        <begin position="45"/>
        <end position="168"/>
    </location>
</feature>